<dbReference type="InterPro" id="IPR029068">
    <property type="entry name" value="Glyas_Bleomycin-R_OHBP_Dase"/>
</dbReference>
<keyword evidence="2" id="KW-1185">Reference proteome</keyword>
<accession>A0ABN3BXG4</accession>
<dbReference type="EMBL" id="BAAAQW010000007">
    <property type="protein sequence ID" value="GAA2201578.1"/>
    <property type="molecule type" value="Genomic_DNA"/>
</dbReference>
<dbReference type="SUPFAM" id="SSF54593">
    <property type="entry name" value="Glyoxalase/Bleomycin resistance protein/Dihydroxybiphenyl dioxygenase"/>
    <property type="match status" value="1"/>
</dbReference>
<name>A0ABN3BXG4_9MICC</name>
<evidence type="ECO:0000313" key="1">
    <source>
        <dbReference type="EMBL" id="GAA2201578.1"/>
    </source>
</evidence>
<gene>
    <name evidence="1" type="ORF">GCM10009849_26550</name>
</gene>
<evidence type="ECO:0008006" key="3">
    <source>
        <dbReference type="Google" id="ProtNLM"/>
    </source>
</evidence>
<protein>
    <recommendedName>
        <fullName evidence="3">VOC domain-containing protein</fullName>
    </recommendedName>
</protein>
<dbReference type="Proteomes" id="UP001500432">
    <property type="component" value="Unassembled WGS sequence"/>
</dbReference>
<sequence length="237" mass="24570">MLRVRPTRYTSAMPELRRLLEDVGLVVTEEGSGWAVLDAGSGRVRLRAVPAGSPGDGMTSFGVEIREPEAFTRRTRQDGGRASIEDAIGGVRVRITGPDGFSFLAEPSAHGATCADADRALTVRMEWLTPDLPGAALALSAIGASPRTAGTPAPAAEFTAKNGGVLALREAPVLRGGDLVLEYDGDVGTLASRLARAGWSPEVGEVQGRQGAVVRVPTPDGGEVTILTAPPGHGVEQ</sequence>
<comment type="caution">
    <text evidence="1">The sequence shown here is derived from an EMBL/GenBank/DDBJ whole genome shotgun (WGS) entry which is preliminary data.</text>
</comment>
<organism evidence="1 2">
    <name type="scientific">Sinomonas flava</name>
    <dbReference type="NCBI Taxonomy" id="496857"/>
    <lineage>
        <taxon>Bacteria</taxon>
        <taxon>Bacillati</taxon>
        <taxon>Actinomycetota</taxon>
        <taxon>Actinomycetes</taxon>
        <taxon>Micrococcales</taxon>
        <taxon>Micrococcaceae</taxon>
        <taxon>Sinomonas</taxon>
    </lineage>
</organism>
<evidence type="ECO:0000313" key="2">
    <source>
        <dbReference type="Proteomes" id="UP001500432"/>
    </source>
</evidence>
<reference evidence="1 2" key="1">
    <citation type="journal article" date="2019" name="Int. J. Syst. Evol. Microbiol.">
        <title>The Global Catalogue of Microorganisms (GCM) 10K type strain sequencing project: providing services to taxonomists for standard genome sequencing and annotation.</title>
        <authorList>
            <consortium name="The Broad Institute Genomics Platform"/>
            <consortium name="The Broad Institute Genome Sequencing Center for Infectious Disease"/>
            <person name="Wu L."/>
            <person name="Ma J."/>
        </authorList>
    </citation>
    <scope>NUCLEOTIDE SEQUENCE [LARGE SCALE GENOMIC DNA]</scope>
    <source>
        <strain evidence="1 2">JCM 16034</strain>
    </source>
</reference>
<proteinExistence type="predicted"/>